<evidence type="ECO:0000313" key="3">
    <source>
        <dbReference type="EMBL" id="SIO59243.1"/>
    </source>
</evidence>
<dbReference type="GO" id="GO:0004177">
    <property type="term" value="F:aminopeptidase activity"/>
    <property type="evidence" value="ECO:0007669"/>
    <property type="project" value="UniProtKB-KW"/>
</dbReference>
<keyword evidence="4" id="KW-1185">Reference proteome</keyword>
<dbReference type="SUPFAM" id="SSF53474">
    <property type="entry name" value="alpha/beta-Hydrolases"/>
    <property type="match status" value="1"/>
</dbReference>
<proteinExistence type="predicted"/>
<dbReference type="Pfam" id="PF00326">
    <property type="entry name" value="Peptidase_S9"/>
    <property type="match status" value="1"/>
</dbReference>
<keyword evidence="1" id="KW-0378">Hydrolase</keyword>
<protein>
    <submittedName>
        <fullName evidence="3">Dipeptidyl aminopeptidase/acylaminoacyl peptidase</fullName>
    </submittedName>
</protein>
<dbReference type="InterPro" id="IPR001375">
    <property type="entry name" value="Peptidase_S9_cat"/>
</dbReference>
<dbReference type="SUPFAM" id="SSF82171">
    <property type="entry name" value="DPP6 N-terminal domain-like"/>
    <property type="match status" value="1"/>
</dbReference>
<dbReference type="EMBL" id="FSRU01000002">
    <property type="protein sequence ID" value="SIO59243.1"/>
    <property type="molecule type" value="Genomic_DNA"/>
</dbReference>
<dbReference type="RefSeq" id="WP_253190184.1">
    <property type="nucleotide sequence ID" value="NZ_FSRU01000002.1"/>
</dbReference>
<name>A0A1N6KRU6_9BURK</name>
<evidence type="ECO:0000259" key="2">
    <source>
        <dbReference type="Pfam" id="PF00326"/>
    </source>
</evidence>
<dbReference type="Gene3D" id="2.120.10.30">
    <property type="entry name" value="TolB, C-terminal domain"/>
    <property type="match status" value="1"/>
</dbReference>
<dbReference type="AlphaFoldDB" id="A0A1N6KRU6"/>
<dbReference type="Gene3D" id="3.40.50.1820">
    <property type="entry name" value="alpha/beta hydrolase"/>
    <property type="match status" value="1"/>
</dbReference>
<reference evidence="3 4" key="1">
    <citation type="submission" date="2016-11" db="EMBL/GenBank/DDBJ databases">
        <authorList>
            <person name="Jaros S."/>
            <person name="Januszkiewicz K."/>
            <person name="Wedrychowicz H."/>
        </authorList>
    </citation>
    <scope>NUCLEOTIDE SEQUENCE [LARGE SCALE GENOMIC DNA]</scope>
    <source>
        <strain evidence="3 4">GAS95</strain>
    </source>
</reference>
<keyword evidence="3" id="KW-0031">Aminopeptidase</keyword>
<evidence type="ECO:0000313" key="4">
    <source>
        <dbReference type="Proteomes" id="UP000185151"/>
    </source>
</evidence>
<dbReference type="PANTHER" id="PTHR42776:SF27">
    <property type="entry name" value="DIPEPTIDYL PEPTIDASE FAMILY MEMBER 6"/>
    <property type="match status" value="1"/>
</dbReference>
<accession>A0A1N6KRU6</accession>
<dbReference type="InterPro" id="IPR029058">
    <property type="entry name" value="AB_hydrolase_fold"/>
</dbReference>
<dbReference type="Proteomes" id="UP000185151">
    <property type="component" value="Unassembled WGS sequence"/>
</dbReference>
<dbReference type="InterPro" id="IPR011042">
    <property type="entry name" value="6-blade_b-propeller_TolB-like"/>
</dbReference>
<keyword evidence="3" id="KW-0645">Protease</keyword>
<gene>
    <name evidence="3" type="ORF">SAMN05444165_4446</name>
</gene>
<dbReference type="PANTHER" id="PTHR42776">
    <property type="entry name" value="SERINE PEPTIDASE S9 FAMILY MEMBER"/>
    <property type="match status" value="1"/>
</dbReference>
<feature type="domain" description="Peptidase S9 prolyl oligopeptidase catalytic" evidence="2">
    <location>
        <begin position="398"/>
        <end position="611"/>
    </location>
</feature>
<evidence type="ECO:0000256" key="1">
    <source>
        <dbReference type="ARBA" id="ARBA00022801"/>
    </source>
</evidence>
<sequence>MTSTAANIPLIPRAHLFGNPERTSVHISPDGRFLSWLAPLNGVLNIWVAPVDDPTRARVVTNDTKRGIRMHGWTYEGQLFYQQDVDGNEDFHLYVVDVEAGTARNLTPFKGVTVHVERVSKIVRDRILVAMNQRDPKYFDLHTLDLATGELILVEQNTDFSGFITDRHYRTHFATRTASDGTLEVHRRNAEGAWTPWTHFAPEEAWTSGPRHLNADGTALFMFDSRGRDTAALTRIDLASGATGVVAAHPRVDLFGFILDPDTLEPVAYSVYVERPEYVALTTDIQRDLDFLNGKQLGDWSIGGRTEDQRLWVINAASDLRPATTYLYDREQQTLRTLFEHRPELAGAPLVPMQPVVIPSRDGLELISYLTRPAGANQPGPLVLLVHGGPWGRDGFGFDAEHQWLANRGYSVLSVNFRGSMGFGKTFVNAGDGEWGRRMDDDLLDAVAWAVDKGIADPSRVAIMGGSYGGYAVLAGMTRNPEAYACGVAIVGPSNLETLLASIPPYWESFRTQLIRAIGDPSTEAGLALLRERSPVHRADRIRRPLLIGQGANDPRVKRAESDQMADAMKANGIPVTYVLFPDEGHGFARPENNISFNAITEAFLERHLGGRAEPMREAEWNGSTAEILEGAQLLQLPARRAD</sequence>
<dbReference type="GO" id="GO:0004252">
    <property type="term" value="F:serine-type endopeptidase activity"/>
    <property type="evidence" value="ECO:0007669"/>
    <property type="project" value="TreeGrafter"/>
</dbReference>
<dbReference type="GO" id="GO:0006508">
    <property type="term" value="P:proteolysis"/>
    <property type="evidence" value="ECO:0007669"/>
    <property type="project" value="InterPro"/>
</dbReference>
<organism evidence="3 4">
    <name type="scientific">Paraburkholderia phenazinium</name>
    <dbReference type="NCBI Taxonomy" id="60549"/>
    <lineage>
        <taxon>Bacteria</taxon>
        <taxon>Pseudomonadati</taxon>
        <taxon>Pseudomonadota</taxon>
        <taxon>Betaproteobacteria</taxon>
        <taxon>Burkholderiales</taxon>
        <taxon>Burkholderiaceae</taxon>
        <taxon>Paraburkholderia</taxon>
    </lineage>
</organism>